<accession>A0A135V6A0</accession>
<sequence>MDSMRSLNTSLPGASAAAKQPTQNDSPEQLIDAFKAAALSVTKLYKTSAAAQSKARMDGYQDCLDDLLSFLDNERIGLGDGDGWRIRSWATERLDGARDTGSQNADSDDEADKAETASSPELNRTSSGTQLASLRGESQLRTDSAPPSISQPVHEKEEEGPEPVSVTVPTADSFTFQSSHPWPPQPHQQDAYLNLANLDLSDSRTHDASSTNTNPATRTARSRHPANMPRSASRQGNNLGRGAGSKRKINFAEIFDLSSIDKNMFGGGPKRSRHT</sequence>
<evidence type="ECO:0000256" key="1">
    <source>
        <dbReference type="SAM" id="MobiDB-lite"/>
    </source>
</evidence>
<evidence type="ECO:0000313" key="2">
    <source>
        <dbReference type="EMBL" id="KXH68172.1"/>
    </source>
</evidence>
<dbReference type="OrthoDB" id="21418at2759"/>
<reference evidence="2 3" key="1">
    <citation type="submission" date="2014-02" db="EMBL/GenBank/DDBJ databases">
        <title>The genome sequence of Colletotrichum salicis CBS 607.94.</title>
        <authorList>
            <person name="Baroncelli R."/>
            <person name="Thon M.R."/>
        </authorList>
    </citation>
    <scope>NUCLEOTIDE SEQUENCE [LARGE SCALE GENOMIC DNA]</scope>
    <source>
        <strain evidence="2 3">CBS 607.94</strain>
    </source>
</reference>
<dbReference type="Proteomes" id="UP000070121">
    <property type="component" value="Unassembled WGS sequence"/>
</dbReference>
<feature type="compositionally biased region" description="Polar residues" evidence="1">
    <location>
        <begin position="208"/>
        <end position="219"/>
    </location>
</feature>
<dbReference type="InterPro" id="IPR029196">
    <property type="entry name" value="HAPSTR1-like"/>
</dbReference>
<name>A0A135V6A0_9PEZI</name>
<feature type="region of interest" description="Disordered" evidence="1">
    <location>
        <begin position="202"/>
        <end position="247"/>
    </location>
</feature>
<proteinExistence type="predicted"/>
<feature type="region of interest" description="Disordered" evidence="1">
    <location>
        <begin position="1"/>
        <end position="28"/>
    </location>
</feature>
<dbReference type="Pfam" id="PF15251">
    <property type="entry name" value="TAPR1-like"/>
    <property type="match status" value="1"/>
</dbReference>
<dbReference type="PANTHER" id="PTHR38645:SF1">
    <property type="entry name" value="YALI0F12243P"/>
    <property type="match status" value="1"/>
</dbReference>
<evidence type="ECO:0000313" key="3">
    <source>
        <dbReference type="Proteomes" id="UP000070121"/>
    </source>
</evidence>
<feature type="region of interest" description="Disordered" evidence="1">
    <location>
        <begin position="96"/>
        <end position="168"/>
    </location>
</feature>
<keyword evidence="3" id="KW-1185">Reference proteome</keyword>
<dbReference type="EMBL" id="JFFI01000374">
    <property type="protein sequence ID" value="KXH68172.1"/>
    <property type="molecule type" value="Genomic_DNA"/>
</dbReference>
<comment type="caution">
    <text evidence="2">The sequence shown here is derived from an EMBL/GenBank/DDBJ whole genome shotgun (WGS) entry which is preliminary data.</text>
</comment>
<feature type="compositionally biased region" description="Polar residues" evidence="1">
    <location>
        <begin position="116"/>
        <end position="132"/>
    </location>
</feature>
<feature type="compositionally biased region" description="Polar residues" evidence="1">
    <location>
        <begin position="139"/>
        <end position="151"/>
    </location>
</feature>
<organism evidence="2 3">
    <name type="scientific">Colletotrichum salicis</name>
    <dbReference type="NCBI Taxonomy" id="1209931"/>
    <lineage>
        <taxon>Eukaryota</taxon>
        <taxon>Fungi</taxon>
        <taxon>Dikarya</taxon>
        <taxon>Ascomycota</taxon>
        <taxon>Pezizomycotina</taxon>
        <taxon>Sordariomycetes</taxon>
        <taxon>Hypocreomycetidae</taxon>
        <taxon>Glomerellales</taxon>
        <taxon>Glomerellaceae</taxon>
        <taxon>Colletotrichum</taxon>
        <taxon>Colletotrichum acutatum species complex</taxon>
    </lineage>
</organism>
<protein>
    <submittedName>
        <fullName evidence="2">Uncharacterized protein</fullName>
    </submittedName>
</protein>
<dbReference type="PANTHER" id="PTHR38645">
    <property type="entry name" value="CHROMOSOME 9, WHOLE GENOME SHOTGUN SEQUENCE"/>
    <property type="match status" value="1"/>
</dbReference>
<dbReference type="AlphaFoldDB" id="A0A135V6A0"/>
<feature type="compositionally biased region" description="Polar residues" evidence="1">
    <location>
        <begin position="1"/>
        <end position="12"/>
    </location>
</feature>
<gene>
    <name evidence="2" type="ORF">CSAL01_02093</name>
</gene>